<dbReference type="Proteomes" id="UP000266673">
    <property type="component" value="Unassembled WGS sequence"/>
</dbReference>
<dbReference type="OrthoDB" id="2486526at2759"/>
<protein>
    <submittedName>
        <fullName evidence="1">Uncharacterized protein</fullName>
    </submittedName>
</protein>
<sequence>MPKTPIYKVHFETFINIFDNLDDNLDALHFAQTSKYLARFFKQYNYPTPNREVLISLTTNIKPKRFYFKRSTIGKKKREPLYIEFDPKNLPCKNCVKYFLGYKCDSKKPCNICLKSNLECKLVEKTVQKRAKKTQKKEYYCNSPFQFNEKLVCVKERDIGKRQCENCLF</sequence>
<evidence type="ECO:0000313" key="2">
    <source>
        <dbReference type="Proteomes" id="UP000266673"/>
    </source>
</evidence>
<organism evidence="1 2">
    <name type="scientific">Gigaspora rosea</name>
    <dbReference type="NCBI Taxonomy" id="44941"/>
    <lineage>
        <taxon>Eukaryota</taxon>
        <taxon>Fungi</taxon>
        <taxon>Fungi incertae sedis</taxon>
        <taxon>Mucoromycota</taxon>
        <taxon>Glomeromycotina</taxon>
        <taxon>Glomeromycetes</taxon>
        <taxon>Diversisporales</taxon>
        <taxon>Gigasporaceae</taxon>
        <taxon>Gigaspora</taxon>
    </lineage>
</organism>
<evidence type="ECO:0000313" key="1">
    <source>
        <dbReference type="EMBL" id="RIB09468.1"/>
    </source>
</evidence>
<proteinExistence type="predicted"/>
<keyword evidence="2" id="KW-1185">Reference proteome</keyword>
<comment type="caution">
    <text evidence="1">The sequence shown here is derived from an EMBL/GenBank/DDBJ whole genome shotgun (WGS) entry which is preliminary data.</text>
</comment>
<reference evidence="1 2" key="1">
    <citation type="submission" date="2018-06" db="EMBL/GenBank/DDBJ databases">
        <title>Comparative genomics reveals the genomic features of Rhizophagus irregularis, R. cerebriforme, R. diaphanum and Gigaspora rosea, and their symbiotic lifestyle signature.</title>
        <authorList>
            <person name="Morin E."/>
            <person name="San Clemente H."/>
            <person name="Chen E.C.H."/>
            <person name="De La Providencia I."/>
            <person name="Hainaut M."/>
            <person name="Kuo A."/>
            <person name="Kohler A."/>
            <person name="Murat C."/>
            <person name="Tang N."/>
            <person name="Roy S."/>
            <person name="Loubradou J."/>
            <person name="Henrissat B."/>
            <person name="Grigoriev I.V."/>
            <person name="Corradi N."/>
            <person name="Roux C."/>
            <person name="Martin F.M."/>
        </authorList>
    </citation>
    <scope>NUCLEOTIDE SEQUENCE [LARGE SCALE GENOMIC DNA]</scope>
    <source>
        <strain evidence="1 2">DAOM 194757</strain>
    </source>
</reference>
<name>A0A397UJQ9_9GLOM</name>
<dbReference type="AlphaFoldDB" id="A0A397UJQ9"/>
<gene>
    <name evidence="1" type="ORF">C2G38_2208843</name>
</gene>
<accession>A0A397UJQ9</accession>
<dbReference type="EMBL" id="QKWP01001371">
    <property type="protein sequence ID" value="RIB09468.1"/>
    <property type="molecule type" value="Genomic_DNA"/>
</dbReference>